<keyword evidence="3" id="KW-1185">Reference proteome</keyword>
<dbReference type="Gene3D" id="3.40.140.10">
    <property type="entry name" value="Cytidine Deaminase, domain 2"/>
    <property type="match status" value="1"/>
</dbReference>
<dbReference type="GO" id="GO:0003824">
    <property type="term" value="F:catalytic activity"/>
    <property type="evidence" value="ECO:0007669"/>
    <property type="project" value="InterPro"/>
</dbReference>
<evidence type="ECO:0000313" key="2">
    <source>
        <dbReference type="EMBL" id="KAJ3479395.1"/>
    </source>
</evidence>
<dbReference type="Proteomes" id="UP001212997">
    <property type="component" value="Unassembled WGS sequence"/>
</dbReference>
<dbReference type="InterPro" id="IPR002125">
    <property type="entry name" value="CMP_dCMP_dom"/>
</dbReference>
<comment type="caution">
    <text evidence="2">The sequence shown here is derived from an EMBL/GenBank/DDBJ whole genome shotgun (WGS) entry which is preliminary data.</text>
</comment>
<evidence type="ECO:0000313" key="3">
    <source>
        <dbReference type="Proteomes" id="UP001212997"/>
    </source>
</evidence>
<dbReference type="AlphaFoldDB" id="A0AAD5YFL1"/>
<feature type="domain" description="CMP/dCMP-type deaminase" evidence="1">
    <location>
        <begin position="5"/>
        <end position="86"/>
    </location>
</feature>
<gene>
    <name evidence="2" type="ORF">NLI96_g9096</name>
</gene>
<dbReference type="EMBL" id="JANAWD010000442">
    <property type="protein sequence ID" value="KAJ3479395.1"/>
    <property type="molecule type" value="Genomic_DNA"/>
</dbReference>
<protein>
    <recommendedName>
        <fullName evidence="1">CMP/dCMP-type deaminase domain-containing protein</fullName>
    </recommendedName>
</protein>
<dbReference type="GO" id="GO:0006139">
    <property type="term" value="P:nucleobase-containing compound metabolic process"/>
    <property type="evidence" value="ECO:0007669"/>
    <property type="project" value="UniProtKB-ARBA"/>
</dbReference>
<proteinExistence type="predicted"/>
<dbReference type="SUPFAM" id="SSF53927">
    <property type="entry name" value="Cytidine deaminase-like"/>
    <property type="match status" value="1"/>
</dbReference>
<organism evidence="2 3">
    <name type="scientific">Meripilus lineatus</name>
    <dbReference type="NCBI Taxonomy" id="2056292"/>
    <lineage>
        <taxon>Eukaryota</taxon>
        <taxon>Fungi</taxon>
        <taxon>Dikarya</taxon>
        <taxon>Basidiomycota</taxon>
        <taxon>Agaricomycotina</taxon>
        <taxon>Agaricomycetes</taxon>
        <taxon>Polyporales</taxon>
        <taxon>Meripilaceae</taxon>
        <taxon>Meripilus</taxon>
    </lineage>
</organism>
<accession>A0AAD5YFL1</accession>
<reference evidence="2" key="1">
    <citation type="submission" date="2022-07" db="EMBL/GenBank/DDBJ databases">
        <title>Genome Sequence of Physisporinus lineatus.</title>
        <authorList>
            <person name="Buettner E."/>
        </authorList>
    </citation>
    <scope>NUCLEOTIDE SEQUENCE</scope>
    <source>
        <strain evidence="2">VT162</strain>
    </source>
</reference>
<sequence>MQLHDEFGMSVALKEAKLGRDEGGIPIGSALIHNTGSSPHTGEPILLGSGHNQRIQEQSSILHGEMSALEAAGRLNPEIYRNSTMVSQGAILLYRIPRVVIGENSNFKGEEDLLRRRGVEVVVVNNVECKELMKTFIEEHPEILNSRHFLIGVERRHRGNPVNTPHVASGLQSKCIAIFRTTIIRIQIPNRKE</sequence>
<dbReference type="InterPro" id="IPR016193">
    <property type="entry name" value="Cytidine_deaminase-like"/>
</dbReference>
<name>A0AAD5YFL1_9APHY</name>
<dbReference type="CDD" id="cd01285">
    <property type="entry name" value="nucleoside_deaminase"/>
    <property type="match status" value="1"/>
</dbReference>
<dbReference type="Pfam" id="PF00383">
    <property type="entry name" value="dCMP_cyt_deam_1"/>
    <property type="match status" value="1"/>
</dbReference>
<evidence type="ECO:0000259" key="1">
    <source>
        <dbReference type="Pfam" id="PF00383"/>
    </source>
</evidence>